<evidence type="ECO:0000256" key="1">
    <source>
        <dbReference type="SAM" id="Phobius"/>
    </source>
</evidence>
<organism evidence="2 3">
    <name type="scientific">Sediminivirga luteola</name>
    <dbReference type="NCBI Taxonomy" id="1774748"/>
    <lineage>
        <taxon>Bacteria</taxon>
        <taxon>Bacillati</taxon>
        <taxon>Actinomycetota</taxon>
        <taxon>Actinomycetes</taxon>
        <taxon>Micrococcales</taxon>
        <taxon>Brevibacteriaceae</taxon>
        <taxon>Sediminivirga</taxon>
    </lineage>
</organism>
<dbReference type="Proteomes" id="UP000616114">
    <property type="component" value="Unassembled WGS sequence"/>
</dbReference>
<keyword evidence="1" id="KW-1133">Transmembrane helix</keyword>
<keyword evidence="1" id="KW-0812">Transmembrane</keyword>
<accession>A0A8J2TYV5</accession>
<evidence type="ECO:0000313" key="3">
    <source>
        <dbReference type="Proteomes" id="UP000616114"/>
    </source>
</evidence>
<feature type="transmembrane region" description="Helical" evidence="1">
    <location>
        <begin position="105"/>
        <end position="127"/>
    </location>
</feature>
<dbReference type="AlphaFoldDB" id="A0A8J2TYV5"/>
<dbReference type="EMBL" id="BMFY01000008">
    <property type="protein sequence ID" value="GGA17467.1"/>
    <property type="molecule type" value="Genomic_DNA"/>
</dbReference>
<evidence type="ECO:0000313" key="2">
    <source>
        <dbReference type="EMBL" id="GGA17467.1"/>
    </source>
</evidence>
<feature type="transmembrane region" description="Helical" evidence="1">
    <location>
        <begin position="38"/>
        <end position="58"/>
    </location>
</feature>
<dbReference type="RefSeq" id="WP_188550812.1">
    <property type="nucleotide sequence ID" value="NZ_BMFY01000008.1"/>
</dbReference>
<feature type="transmembrane region" description="Helical" evidence="1">
    <location>
        <begin position="64"/>
        <end position="82"/>
    </location>
</feature>
<dbReference type="InterPro" id="IPR013434">
    <property type="entry name" value="CHP02611"/>
</dbReference>
<reference evidence="2" key="2">
    <citation type="submission" date="2020-09" db="EMBL/GenBank/DDBJ databases">
        <authorList>
            <person name="Sun Q."/>
            <person name="Zhou Y."/>
        </authorList>
    </citation>
    <scope>NUCLEOTIDE SEQUENCE</scope>
    <source>
        <strain evidence="2">CGMCC 1.12785</strain>
    </source>
</reference>
<proteinExistence type="predicted"/>
<protein>
    <recommendedName>
        <fullName evidence="4">TIGR02611 family protein</fullName>
    </recommendedName>
</protein>
<dbReference type="Pfam" id="PF09656">
    <property type="entry name" value="PGPGW"/>
    <property type="match status" value="1"/>
</dbReference>
<dbReference type="NCBIfam" id="TIGR02611">
    <property type="entry name" value="TIGR02611 family protein"/>
    <property type="match status" value="1"/>
</dbReference>
<reference evidence="2" key="1">
    <citation type="journal article" date="2014" name="Int. J. Syst. Evol. Microbiol.">
        <title>Complete genome sequence of Corynebacterium casei LMG S-19264T (=DSM 44701T), isolated from a smear-ripened cheese.</title>
        <authorList>
            <consortium name="US DOE Joint Genome Institute (JGI-PGF)"/>
            <person name="Walter F."/>
            <person name="Albersmeier A."/>
            <person name="Kalinowski J."/>
            <person name="Ruckert C."/>
        </authorList>
    </citation>
    <scope>NUCLEOTIDE SEQUENCE</scope>
    <source>
        <strain evidence="2">CGMCC 1.12785</strain>
    </source>
</reference>
<keyword evidence="3" id="KW-1185">Reference proteome</keyword>
<comment type="caution">
    <text evidence="2">The sequence shown here is derived from an EMBL/GenBank/DDBJ whole genome shotgun (WGS) entry which is preliminary data.</text>
</comment>
<gene>
    <name evidence="2" type="ORF">GCM10011333_20720</name>
</gene>
<keyword evidence="1" id="KW-0472">Membrane</keyword>
<name>A0A8J2TYV5_9MICO</name>
<evidence type="ECO:0008006" key="4">
    <source>
        <dbReference type="Google" id="ProtNLM"/>
    </source>
</evidence>
<dbReference type="InterPro" id="IPR019099">
    <property type="entry name" value="Uncharacterised_PGPGW_TM"/>
</dbReference>
<sequence>MEAHPRPRRRPPRLYRLSRLQALRARERVRANRHVDRGYRALIGVLGGCIVVLGLIMVPLPGPGWLVVIAGIALISTEFHWARRLLRFTRRKVLAWGRWVAAQPLWVRGVLGLGTFLFVSAVVYGLLLVTRLHESFLPAGLLPEWTGL</sequence>